<keyword evidence="4" id="KW-0732">Signal</keyword>
<gene>
    <name evidence="5" type="ORF">L596_010803</name>
</gene>
<accession>A0A4U5PJZ0</accession>
<comment type="subcellular location">
    <subcellularLocation>
        <location evidence="1">Secreted</location>
    </subcellularLocation>
</comment>
<protein>
    <recommendedName>
        <fullName evidence="7">Phospholipase A2 domain-containing protein</fullName>
    </recommendedName>
</protein>
<feature type="region of interest" description="Disordered" evidence="3">
    <location>
        <begin position="205"/>
        <end position="240"/>
    </location>
</feature>
<dbReference type="Proteomes" id="UP000298663">
    <property type="component" value="Unassembled WGS sequence"/>
</dbReference>
<comment type="caution">
    <text evidence="5">The sequence shown here is derived from an EMBL/GenBank/DDBJ whole genome shotgun (WGS) entry which is preliminary data.</text>
</comment>
<keyword evidence="2" id="KW-0964">Secreted</keyword>
<evidence type="ECO:0000256" key="2">
    <source>
        <dbReference type="ARBA" id="ARBA00022525"/>
    </source>
</evidence>
<feature type="compositionally biased region" description="Polar residues" evidence="3">
    <location>
        <begin position="207"/>
        <end position="217"/>
    </location>
</feature>
<feature type="compositionally biased region" description="Polar residues" evidence="3">
    <location>
        <begin position="229"/>
        <end position="240"/>
    </location>
</feature>
<dbReference type="GO" id="GO:0004623">
    <property type="term" value="F:phospholipase A2 activity"/>
    <property type="evidence" value="ECO:0007669"/>
    <property type="project" value="InterPro"/>
</dbReference>
<proteinExistence type="predicted"/>
<evidence type="ECO:0000256" key="1">
    <source>
        <dbReference type="ARBA" id="ARBA00004613"/>
    </source>
</evidence>
<dbReference type="PROSITE" id="PS00118">
    <property type="entry name" value="PA2_HIS"/>
    <property type="match status" value="1"/>
</dbReference>
<feature type="chain" id="PRO_5020853700" description="Phospholipase A2 domain-containing protein" evidence="4">
    <location>
        <begin position="22"/>
        <end position="269"/>
    </location>
</feature>
<reference evidence="5 6" key="1">
    <citation type="journal article" date="2015" name="Genome Biol.">
        <title>Comparative genomics of Steinernema reveals deeply conserved gene regulatory networks.</title>
        <authorList>
            <person name="Dillman A.R."/>
            <person name="Macchietto M."/>
            <person name="Porter C.F."/>
            <person name="Rogers A."/>
            <person name="Williams B."/>
            <person name="Antoshechkin I."/>
            <person name="Lee M.M."/>
            <person name="Goodwin Z."/>
            <person name="Lu X."/>
            <person name="Lewis E.E."/>
            <person name="Goodrich-Blair H."/>
            <person name="Stock S.P."/>
            <person name="Adams B.J."/>
            <person name="Sternberg P.W."/>
            <person name="Mortazavi A."/>
        </authorList>
    </citation>
    <scope>NUCLEOTIDE SEQUENCE [LARGE SCALE GENOMIC DNA]</scope>
    <source>
        <strain evidence="5 6">ALL</strain>
    </source>
</reference>
<dbReference type="GO" id="GO:0050482">
    <property type="term" value="P:arachidonate secretion"/>
    <property type="evidence" value="ECO:0007669"/>
    <property type="project" value="InterPro"/>
</dbReference>
<evidence type="ECO:0000313" key="6">
    <source>
        <dbReference type="Proteomes" id="UP000298663"/>
    </source>
</evidence>
<name>A0A4U5PJZ0_STECR</name>
<evidence type="ECO:0000313" key="5">
    <source>
        <dbReference type="EMBL" id="TKR96843.1"/>
    </source>
</evidence>
<dbReference type="GO" id="GO:0006644">
    <property type="term" value="P:phospholipid metabolic process"/>
    <property type="evidence" value="ECO:0007669"/>
    <property type="project" value="InterPro"/>
</dbReference>
<reference evidence="5 6" key="2">
    <citation type="journal article" date="2019" name="G3 (Bethesda)">
        <title>Hybrid Assembly of the Genome of the Entomopathogenic Nematode Steinernema carpocapsae Identifies the X-Chromosome.</title>
        <authorList>
            <person name="Serra L."/>
            <person name="Macchietto M."/>
            <person name="Macias-Munoz A."/>
            <person name="McGill C.J."/>
            <person name="Rodriguez I.M."/>
            <person name="Rodriguez B."/>
            <person name="Murad R."/>
            <person name="Mortazavi A."/>
        </authorList>
    </citation>
    <scope>NUCLEOTIDE SEQUENCE [LARGE SCALE GENOMIC DNA]</scope>
    <source>
        <strain evidence="5 6">ALL</strain>
    </source>
</reference>
<dbReference type="InterPro" id="IPR033113">
    <property type="entry name" value="PLA2_histidine"/>
</dbReference>
<keyword evidence="6" id="KW-1185">Reference proteome</keyword>
<dbReference type="OrthoDB" id="5781547at2759"/>
<dbReference type="Gene3D" id="1.20.90.10">
    <property type="entry name" value="Phospholipase A2 domain"/>
    <property type="match status" value="1"/>
</dbReference>
<dbReference type="InterPro" id="IPR036444">
    <property type="entry name" value="PLipase_A2_dom_sf"/>
</dbReference>
<dbReference type="GO" id="GO:0005576">
    <property type="term" value="C:extracellular region"/>
    <property type="evidence" value="ECO:0007669"/>
    <property type="project" value="UniProtKB-SubCell"/>
</dbReference>
<evidence type="ECO:0000256" key="3">
    <source>
        <dbReference type="SAM" id="MobiDB-lite"/>
    </source>
</evidence>
<evidence type="ECO:0008006" key="7">
    <source>
        <dbReference type="Google" id="ProtNLM"/>
    </source>
</evidence>
<dbReference type="AlphaFoldDB" id="A0A4U5PJZ0"/>
<dbReference type="InterPro" id="IPR053322">
    <property type="entry name" value="PLA2-like"/>
</dbReference>
<feature type="region of interest" description="Disordered" evidence="3">
    <location>
        <begin position="146"/>
        <end position="166"/>
    </location>
</feature>
<dbReference type="EMBL" id="AZBU02000002">
    <property type="protein sequence ID" value="TKR96843.1"/>
    <property type="molecule type" value="Genomic_DNA"/>
</dbReference>
<organism evidence="5 6">
    <name type="scientific">Steinernema carpocapsae</name>
    <name type="common">Entomopathogenic nematode</name>
    <dbReference type="NCBI Taxonomy" id="34508"/>
    <lineage>
        <taxon>Eukaryota</taxon>
        <taxon>Metazoa</taxon>
        <taxon>Ecdysozoa</taxon>
        <taxon>Nematoda</taxon>
        <taxon>Chromadorea</taxon>
        <taxon>Rhabditida</taxon>
        <taxon>Tylenchina</taxon>
        <taxon>Panagrolaimomorpha</taxon>
        <taxon>Strongyloidoidea</taxon>
        <taxon>Steinernematidae</taxon>
        <taxon>Steinernema</taxon>
    </lineage>
</organism>
<dbReference type="SUPFAM" id="SSF48619">
    <property type="entry name" value="Phospholipase A2, PLA2"/>
    <property type="match status" value="1"/>
</dbReference>
<sequence>MSPQKPVTVFLLTSLVAVVFGISASEFDCGTNKKEQLVLYLAMGTGCPHGTSGTDKCCEAHDLCYDDQLGQSYCDLTFRDCLQKNVAEKSWFLIIPYPFCKAVPKIYYAAVKAWGAKAYKNAGIESQAKKASLGTTSVTFTAQKLTKRSTASTSKEPRDILASEGSTMVSGTSGLKAGISIENSSTQNSTKASLTVGASEIVKTEDSTVASRTSGTNKKSDQRAENSTDDGAQNTARNVSSEVENEASVFGFGTFEAVLALLWIVRGFH</sequence>
<feature type="signal peptide" evidence="4">
    <location>
        <begin position="1"/>
        <end position="21"/>
    </location>
</feature>
<evidence type="ECO:0000256" key="4">
    <source>
        <dbReference type="SAM" id="SignalP"/>
    </source>
</evidence>
<dbReference type="PANTHER" id="PTHR34228">
    <property type="entry name" value="PROTEIN CBG09474-RELATED"/>
    <property type="match status" value="1"/>
</dbReference>